<comment type="caution">
    <text evidence="4">The sequence shown here is derived from an EMBL/GenBank/DDBJ whole genome shotgun (WGS) entry which is preliminary data.</text>
</comment>
<dbReference type="Proteomes" id="UP000011135">
    <property type="component" value="Unassembled WGS sequence"/>
</dbReference>
<dbReference type="SUPFAM" id="SSF49764">
    <property type="entry name" value="HSP20-like chaperones"/>
    <property type="match status" value="1"/>
</dbReference>
<evidence type="ECO:0000256" key="2">
    <source>
        <dbReference type="RuleBase" id="RU003616"/>
    </source>
</evidence>
<dbReference type="STRING" id="1237149.C900_05048"/>
<dbReference type="PROSITE" id="PS01031">
    <property type="entry name" value="SHSP"/>
    <property type="match status" value="1"/>
</dbReference>
<dbReference type="AlphaFoldDB" id="L8JKQ8"/>
<dbReference type="eggNOG" id="COG0071">
    <property type="taxonomic scope" value="Bacteria"/>
</dbReference>
<name>L8JKQ8_9BACT</name>
<dbReference type="CDD" id="cd06464">
    <property type="entry name" value="ACD_sHsps-like"/>
    <property type="match status" value="1"/>
</dbReference>
<dbReference type="InterPro" id="IPR002068">
    <property type="entry name" value="A-crystallin/Hsp20_dom"/>
</dbReference>
<sequence>MDVLPGMRSNLMDILDMDRFFNQPTRYARVPATNIRETDDEFLVELAAPGMAKKDFHVDVDNNILEIKAEKEEESEEQKGTYTRREYDYTSFFRSFDLPQTVQADNIKAAYEDGILRIHLPKTAEAKRKPVKAIEIA</sequence>
<accession>L8JKQ8</accession>
<reference evidence="4 5" key="1">
    <citation type="submission" date="2012-12" db="EMBL/GenBank/DDBJ databases">
        <title>Genome assembly of Fulvivirga imtechensis AK7.</title>
        <authorList>
            <person name="Nupur N."/>
            <person name="Khatri I."/>
            <person name="Kumar R."/>
            <person name="Subramanian S."/>
            <person name="Pinnaka A."/>
        </authorList>
    </citation>
    <scope>NUCLEOTIDE SEQUENCE [LARGE SCALE GENOMIC DNA]</scope>
    <source>
        <strain evidence="4 5">AK7</strain>
    </source>
</reference>
<keyword evidence="5" id="KW-1185">Reference proteome</keyword>
<dbReference type="InterPro" id="IPR031107">
    <property type="entry name" value="Small_HSP"/>
</dbReference>
<dbReference type="Pfam" id="PF00011">
    <property type="entry name" value="HSP20"/>
    <property type="match status" value="1"/>
</dbReference>
<dbReference type="PANTHER" id="PTHR11527">
    <property type="entry name" value="HEAT-SHOCK PROTEIN 20 FAMILY MEMBER"/>
    <property type="match status" value="1"/>
</dbReference>
<protein>
    <submittedName>
        <fullName evidence="4">Small heat shock protein</fullName>
    </submittedName>
</protein>
<dbReference type="EMBL" id="AMZN01000072">
    <property type="protein sequence ID" value="ELR69516.1"/>
    <property type="molecule type" value="Genomic_DNA"/>
</dbReference>
<keyword evidence="4" id="KW-0346">Stress response</keyword>
<dbReference type="Gene3D" id="2.60.40.790">
    <property type="match status" value="1"/>
</dbReference>
<evidence type="ECO:0000313" key="4">
    <source>
        <dbReference type="EMBL" id="ELR69516.1"/>
    </source>
</evidence>
<dbReference type="InterPro" id="IPR008978">
    <property type="entry name" value="HSP20-like_chaperone"/>
</dbReference>
<evidence type="ECO:0000256" key="1">
    <source>
        <dbReference type="PROSITE-ProRule" id="PRU00285"/>
    </source>
</evidence>
<comment type="similarity">
    <text evidence="1 2">Belongs to the small heat shock protein (HSP20) family.</text>
</comment>
<proteinExistence type="inferred from homology"/>
<feature type="domain" description="SHSP" evidence="3">
    <location>
        <begin position="23"/>
        <end position="137"/>
    </location>
</feature>
<evidence type="ECO:0000313" key="5">
    <source>
        <dbReference type="Proteomes" id="UP000011135"/>
    </source>
</evidence>
<organism evidence="4 5">
    <name type="scientific">Fulvivirga imtechensis AK7</name>
    <dbReference type="NCBI Taxonomy" id="1237149"/>
    <lineage>
        <taxon>Bacteria</taxon>
        <taxon>Pseudomonadati</taxon>
        <taxon>Bacteroidota</taxon>
        <taxon>Cytophagia</taxon>
        <taxon>Cytophagales</taxon>
        <taxon>Fulvivirgaceae</taxon>
        <taxon>Fulvivirga</taxon>
    </lineage>
</organism>
<evidence type="ECO:0000259" key="3">
    <source>
        <dbReference type="PROSITE" id="PS01031"/>
    </source>
</evidence>
<gene>
    <name evidence="4" type="ORF">C900_05048</name>
</gene>